<evidence type="ECO:0000259" key="2">
    <source>
        <dbReference type="Pfam" id="PF01523"/>
    </source>
</evidence>
<dbReference type="Pfam" id="PF19289">
    <property type="entry name" value="PmbA_TldD_3rd"/>
    <property type="match status" value="1"/>
</dbReference>
<protein>
    <submittedName>
        <fullName evidence="5">TldE protein, part of TldE/TldD proteolytic complex</fullName>
    </submittedName>
</protein>
<dbReference type="Pfam" id="PF19290">
    <property type="entry name" value="PmbA_TldD_2nd"/>
    <property type="match status" value="1"/>
</dbReference>
<dbReference type="InterPro" id="IPR002510">
    <property type="entry name" value="Metalloprtase-TldD/E_N"/>
</dbReference>
<gene>
    <name evidence="5" type="ORF">AKJ09_00869</name>
</gene>
<dbReference type="GO" id="GO:0005829">
    <property type="term" value="C:cytosol"/>
    <property type="evidence" value="ECO:0007669"/>
    <property type="project" value="TreeGrafter"/>
</dbReference>
<dbReference type="EMBL" id="CP012333">
    <property type="protein sequence ID" value="AKU94205.1"/>
    <property type="molecule type" value="Genomic_DNA"/>
</dbReference>
<dbReference type="GO" id="GO:0006508">
    <property type="term" value="P:proteolysis"/>
    <property type="evidence" value="ECO:0007669"/>
    <property type="project" value="InterPro"/>
</dbReference>
<evidence type="ECO:0000313" key="6">
    <source>
        <dbReference type="Proteomes" id="UP000064967"/>
    </source>
</evidence>
<dbReference type="KEGG" id="llu:AKJ09_00869"/>
<dbReference type="PATRIC" id="fig|1391654.3.peg.881"/>
<organism evidence="5 6">
    <name type="scientific">Labilithrix luteola</name>
    <dbReference type="NCBI Taxonomy" id="1391654"/>
    <lineage>
        <taxon>Bacteria</taxon>
        <taxon>Pseudomonadati</taxon>
        <taxon>Myxococcota</taxon>
        <taxon>Polyangia</taxon>
        <taxon>Polyangiales</taxon>
        <taxon>Labilitrichaceae</taxon>
        <taxon>Labilithrix</taxon>
    </lineage>
</organism>
<keyword evidence="6" id="KW-1185">Reference proteome</keyword>
<evidence type="ECO:0000259" key="4">
    <source>
        <dbReference type="Pfam" id="PF19290"/>
    </source>
</evidence>
<dbReference type="Gene3D" id="3.30.2290.10">
    <property type="entry name" value="PmbA/TldD superfamily"/>
    <property type="match status" value="1"/>
</dbReference>
<evidence type="ECO:0000259" key="3">
    <source>
        <dbReference type="Pfam" id="PF19289"/>
    </source>
</evidence>
<dbReference type="InterPro" id="IPR035068">
    <property type="entry name" value="TldD/PmbA_N"/>
</dbReference>
<name>A0A0K1PL12_9BACT</name>
<dbReference type="InterPro" id="IPR045569">
    <property type="entry name" value="Metalloprtase-TldD/E_C"/>
</dbReference>
<dbReference type="GO" id="GO:0008237">
    <property type="term" value="F:metallopeptidase activity"/>
    <property type="evidence" value="ECO:0007669"/>
    <property type="project" value="InterPro"/>
</dbReference>
<dbReference type="AlphaFoldDB" id="A0A0K1PL12"/>
<dbReference type="SUPFAM" id="SSF111283">
    <property type="entry name" value="Putative modulator of DNA gyrase, PmbA/TldD"/>
    <property type="match status" value="1"/>
</dbReference>
<dbReference type="Pfam" id="PF01523">
    <property type="entry name" value="PmbA_TldD_1st"/>
    <property type="match status" value="1"/>
</dbReference>
<feature type="domain" description="Metalloprotease TldD/E C-terminal" evidence="3">
    <location>
        <begin position="259"/>
        <end position="476"/>
    </location>
</feature>
<evidence type="ECO:0000256" key="1">
    <source>
        <dbReference type="ARBA" id="ARBA00005836"/>
    </source>
</evidence>
<proteinExistence type="inferred from homology"/>
<dbReference type="STRING" id="1391654.AKJ09_00869"/>
<dbReference type="PANTHER" id="PTHR43421">
    <property type="entry name" value="METALLOPROTEASE PMBA"/>
    <property type="match status" value="1"/>
</dbReference>
<dbReference type="InterPro" id="IPR045570">
    <property type="entry name" value="Metalloprtase-TldD/E_cen_dom"/>
</dbReference>
<dbReference type="InterPro" id="IPR047657">
    <property type="entry name" value="PmbA"/>
</dbReference>
<dbReference type="PANTHER" id="PTHR43421:SF1">
    <property type="entry name" value="METALLOPROTEASE PMBA"/>
    <property type="match status" value="1"/>
</dbReference>
<sequence>MLVSASIPARDAVLRSRAMTSRADAELSELLELGDRIIAMATRGGATVAECLLRSGAELSARVRLDKPELVEEAAHRSAGLRIMKGKRVATTSTSDLTEAGINRFVADGLELADLAQEDPFAGPAEPDQLCDPSKAPNLDLFDPKGGGVDAAQAIGIAKIGERAAREFDPRISNSDGATFSRTAGGVALVLSSGFRGAYKGSYQSLSVVPVAEDEGGKKRRGSYWTAKRFLDDLDDAKSVGEEAARRTLRKLGARSVATCEVPVIFDPDAARSILGMLAGCIMGSSIWRKSSYLVGREGTEVASKLVTIVDDPLIVRAPGSRPYDGEGLASRKNLVVENGVLRTYLCDSYSARKLGRSSTGNASRGGSAGVSSSTTNFILQPGTDSNEAIIKGTKTGLYVTEMMGFGFNAVTGDFSRGAGGFWIENGELAFPVSEVTISLNIDDLWKRIDALGSDLDLRTATAAPTIRVSKMTVAGAG</sequence>
<feature type="domain" description="Metalloprotease TldD/E N-terminal" evidence="2">
    <location>
        <begin position="49"/>
        <end position="113"/>
    </location>
</feature>
<comment type="similarity">
    <text evidence="1">Belongs to the peptidase U62 family.</text>
</comment>
<accession>A0A0K1PL12</accession>
<dbReference type="Proteomes" id="UP000064967">
    <property type="component" value="Chromosome"/>
</dbReference>
<dbReference type="InterPro" id="IPR036059">
    <property type="entry name" value="TldD/PmbA_sf"/>
</dbReference>
<evidence type="ECO:0000313" key="5">
    <source>
        <dbReference type="EMBL" id="AKU94205.1"/>
    </source>
</evidence>
<reference evidence="5 6" key="1">
    <citation type="submission" date="2015-08" db="EMBL/GenBank/DDBJ databases">
        <authorList>
            <person name="Babu N.S."/>
            <person name="Beckwith C.J."/>
            <person name="Beseler K.G."/>
            <person name="Brison A."/>
            <person name="Carone J.V."/>
            <person name="Caskin T.P."/>
            <person name="Diamond M."/>
            <person name="Durham M.E."/>
            <person name="Foxe J.M."/>
            <person name="Go M."/>
            <person name="Henderson B.A."/>
            <person name="Jones I.B."/>
            <person name="McGettigan J.A."/>
            <person name="Micheletti S.J."/>
            <person name="Nasrallah M.E."/>
            <person name="Ortiz D."/>
            <person name="Piller C.R."/>
            <person name="Privatt S.R."/>
            <person name="Schneider S.L."/>
            <person name="Sharp S."/>
            <person name="Smith T.C."/>
            <person name="Stanton J.D."/>
            <person name="Ullery H.E."/>
            <person name="Wilson R.J."/>
            <person name="Serrano M.G."/>
            <person name="Buck G."/>
            <person name="Lee V."/>
            <person name="Wang Y."/>
            <person name="Carvalho R."/>
            <person name="Voegtly L."/>
            <person name="Shi R."/>
            <person name="Duckworth R."/>
            <person name="Johnson A."/>
            <person name="Loviza R."/>
            <person name="Walstead R."/>
            <person name="Shah Z."/>
            <person name="Kiflezghi M."/>
            <person name="Wade K."/>
            <person name="Ball S.L."/>
            <person name="Bradley K.W."/>
            <person name="Asai D.J."/>
            <person name="Bowman C.A."/>
            <person name="Russell D.A."/>
            <person name="Pope W.H."/>
            <person name="Jacobs-Sera D."/>
            <person name="Hendrix R.W."/>
            <person name="Hatfull G.F."/>
        </authorList>
    </citation>
    <scope>NUCLEOTIDE SEQUENCE [LARGE SCALE GENOMIC DNA]</scope>
    <source>
        <strain evidence="5 6">DSM 27648</strain>
    </source>
</reference>
<feature type="domain" description="Metalloprotease TldD/E central" evidence="4">
    <location>
        <begin position="148"/>
        <end position="252"/>
    </location>
</feature>